<gene>
    <name evidence="2" type="ORF">M8C21_009553</name>
</gene>
<organism evidence="2 3">
    <name type="scientific">Ambrosia artemisiifolia</name>
    <name type="common">Common ragweed</name>
    <dbReference type="NCBI Taxonomy" id="4212"/>
    <lineage>
        <taxon>Eukaryota</taxon>
        <taxon>Viridiplantae</taxon>
        <taxon>Streptophyta</taxon>
        <taxon>Embryophyta</taxon>
        <taxon>Tracheophyta</taxon>
        <taxon>Spermatophyta</taxon>
        <taxon>Magnoliopsida</taxon>
        <taxon>eudicotyledons</taxon>
        <taxon>Gunneridae</taxon>
        <taxon>Pentapetalae</taxon>
        <taxon>asterids</taxon>
        <taxon>campanulids</taxon>
        <taxon>Asterales</taxon>
        <taxon>Asteraceae</taxon>
        <taxon>Asteroideae</taxon>
        <taxon>Heliantheae alliance</taxon>
        <taxon>Heliantheae</taxon>
        <taxon>Ambrosia</taxon>
    </lineage>
</organism>
<dbReference type="Proteomes" id="UP001206925">
    <property type="component" value="Unassembled WGS sequence"/>
</dbReference>
<evidence type="ECO:0000256" key="1">
    <source>
        <dbReference type="SAM" id="Coils"/>
    </source>
</evidence>
<dbReference type="PANTHER" id="PTHR48459:SF1">
    <property type="entry name" value="CUE DOMAIN-CONTAINING PROTEIN"/>
    <property type="match status" value="1"/>
</dbReference>
<keyword evidence="1" id="KW-0175">Coiled coil</keyword>
<feature type="non-terminal residue" evidence="2">
    <location>
        <position position="1"/>
    </location>
</feature>
<dbReference type="PANTHER" id="PTHR48459">
    <property type="entry name" value="CUE DOMAIN-CONTAINING PROTEIN"/>
    <property type="match status" value="1"/>
</dbReference>
<proteinExistence type="predicted"/>
<dbReference type="AlphaFoldDB" id="A0AAD5CFI6"/>
<name>A0AAD5CFI6_AMBAR</name>
<evidence type="ECO:0000313" key="3">
    <source>
        <dbReference type="Proteomes" id="UP001206925"/>
    </source>
</evidence>
<protein>
    <submittedName>
        <fullName evidence="2">Uncharacterized protein</fullName>
    </submittedName>
</protein>
<evidence type="ECO:0000313" key="2">
    <source>
        <dbReference type="EMBL" id="KAI7739506.1"/>
    </source>
</evidence>
<accession>A0AAD5CFI6</accession>
<sequence length="296" mass="34145">DCCLSCHSIMDFLSVEIIDNAIEDAKTKKETVESKMDSVMSLMREVELREKDAEKAKHERDECSLYMDELILAQQLMKETNDKVRAREVFTQKSKLATKMEELQFRVLGVLDEGDECVATIDKICKSLEKRLTSAIITKEAADKEKLEKEVALAYQKSQMEKLVKESERLEEEAKDNFWLQEFLVDRGHVINMLQEEVACKCQDVNLLKVELKDCQDENEISVTQDYLSPIVQEAIPTEGCECYKCSNVSKGAKEIMRTNKICKSRIKNSKNKDMKKWIEGQITEAVADHEEEYVF</sequence>
<dbReference type="EMBL" id="JAMZMK010008614">
    <property type="protein sequence ID" value="KAI7739506.1"/>
    <property type="molecule type" value="Genomic_DNA"/>
</dbReference>
<keyword evidence="3" id="KW-1185">Reference proteome</keyword>
<comment type="caution">
    <text evidence="2">The sequence shown here is derived from an EMBL/GenBank/DDBJ whole genome shotgun (WGS) entry which is preliminary data.</text>
</comment>
<feature type="coiled-coil region" evidence="1">
    <location>
        <begin position="15"/>
        <end position="59"/>
    </location>
</feature>
<reference evidence="2" key="1">
    <citation type="submission" date="2022-06" db="EMBL/GenBank/DDBJ databases">
        <title>Uncovering the hologenomic basis of an extraordinary plant invasion.</title>
        <authorList>
            <person name="Bieker V.C."/>
            <person name="Martin M.D."/>
            <person name="Gilbert T."/>
            <person name="Hodgins K."/>
            <person name="Battlay P."/>
            <person name="Petersen B."/>
            <person name="Wilson J."/>
        </authorList>
    </citation>
    <scope>NUCLEOTIDE SEQUENCE</scope>
    <source>
        <strain evidence="2">AA19_3_7</strain>
        <tissue evidence="2">Leaf</tissue>
    </source>
</reference>